<feature type="region of interest" description="Disordered" evidence="1">
    <location>
        <begin position="219"/>
        <end position="238"/>
    </location>
</feature>
<evidence type="ECO:0000256" key="1">
    <source>
        <dbReference type="SAM" id="MobiDB-lite"/>
    </source>
</evidence>
<accession>A0ABM4VMG0</accession>
<organism evidence="2 3">
    <name type="scientific">Coffea arabica</name>
    <name type="common">Arabian coffee</name>
    <dbReference type="NCBI Taxonomy" id="13443"/>
    <lineage>
        <taxon>Eukaryota</taxon>
        <taxon>Viridiplantae</taxon>
        <taxon>Streptophyta</taxon>
        <taxon>Embryophyta</taxon>
        <taxon>Tracheophyta</taxon>
        <taxon>Spermatophyta</taxon>
        <taxon>Magnoliopsida</taxon>
        <taxon>eudicotyledons</taxon>
        <taxon>Gunneridae</taxon>
        <taxon>Pentapetalae</taxon>
        <taxon>asterids</taxon>
        <taxon>lamiids</taxon>
        <taxon>Gentianales</taxon>
        <taxon>Rubiaceae</taxon>
        <taxon>Ixoroideae</taxon>
        <taxon>Gardenieae complex</taxon>
        <taxon>Bertiereae - Coffeeae clade</taxon>
        <taxon>Coffeeae</taxon>
        <taxon>Coffea</taxon>
    </lineage>
</organism>
<dbReference type="Proteomes" id="UP001652660">
    <property type="component" value="Chromosome 9c"/>
</dbReference>
<sequence>MANHTSDGLPIPIFSGEHYDHWFVKMRTIFRSQDLWEYVENGYREPESEEGLTNQELKALKEHRKKDAKALSHIQQGVSSDIFSRIMGADHAKEAWEILQKEFQGNLKVKNVTLQTLRRDLENLKMGDDESIQNYYTKITKIVNEMKTFGEEISDSRIVEKILVSLPPKFDPMVSIIEETKDISSMSVQELMGSLKAHERRLARHAEKSVESAFQSKLNVTPKTNEREPSCNYQRGGDSQRGAIVVRPTILRKTVGIKTNQSATIARGLVILRRIADSRPITKHNFQKTSKEKETYSTLVTQPLKSRTICGTLTAVVAII</sequence>
<dbReference type="PANTHER" id="PTHR35317:SF35">
    <property type="entry name" value="DUF4219 DOMAIN-CONTAINING PROTEIN"/>
    <property type="match status" value="1"/>
</dbReference>
<evidence type="ECO:0008006" key="4">
    <source>
        <dbReference type="Google" id="ProtNLM"/>
    </source>
</evidence>
<dbReference type="RefSeq" id="XP_071920714.1">
    <property type="nucleotide sequence ID" value="XM_072064613.1"/>
</dbReference>
<protein>
    <recommendedName>
        <fullName evidence="4">DUF4219 domain-containing protein</fullName>
    </recommendedName>
</protein>
<evidence type="ECO:0000313" key="3">
    <source>
        <dbReference type="RefSeq" id="XP_071920714.1"/>
    </source>
</evidence>
<dbReference type="Pfam" id="PF14223">
    <property type="entry name" value="Retrotran_gag_2"/>
    <property type="match status" value="1"/>
</dbReference>
<evidence type="ECO:0000313" key="2">
    <source>
        <dbReference type="Proteomes" id="UP001652660"/>
    </source>
</evidence>
<proteinExistence type="predicted"/>
<keyword evidence="2" id="KW-1185">Reference proteome</keyword>
<name>A0ABM4VMG0_COFAR</name>
<dbReference type="GeneID" id="140014192"/>
<gene>
    <name evidence="3" type="primary">LOC140014192</name>
</gene>
<reference evidence="3" key="1">
    <citation type="submission" date="2025-08" db="UniProtKB">
        <authorList>
            <consortium name="RefSeq"/>
        </authorList>
    </citation>
    <scope>IDENTIFICATION</scope>
    <source>
        <tissue evidence="3">Leaves</tissue>
    </source>
</reference>
<dbReference type="PANTHER" id="PTHR35317">
    <property type="entry name" value="OS04G0629600 PROTEIN"/>
    <property type="match status" value="1"/>
</dbReference>